<sequence>MSGYQQSADVMVPPGTTVNQIVQAVLNELNRRQPATASMPGTSPASAGPNLNPQFNFGISTPVGNFGVGWNSAQPGQGALSTQSLWGDITGFLGHEGRQILEGVGQQVAQQLPGMIGGLLKSLAASPEFAQYTQQVHAQSAGPGGALAPQFDFANFFKSAADTIGKAVTQYVVPNLPMIASTLLAVASTQGPQVQAGQGQWAPQSSQGPMQGFQGQQGFGQPMPQGFGQQGFMH</sequence>
<evidence type="ECO:0000313" key="3">
    <source>
        <dbReference type="Proteomes" id="UP000193884"/>
    </source>
</evidence>
<gene>
    <name evidence="2" type="ORF">BST63_08455</name>
</gene>
<proteinExistence type="predicted"/>
<evidence type="ECO:0000256" key="1">
    <source>
        <dbReference type="SAM" id="MobiDB-lite"/>
    </source>
</evidence>
<evidence type="ECO:0008006" key="4">
    <source>
        <dbReference type="Google" id="ProtNLM"/>
    </source>
</evidence>
<dbReference type="EMBL" id="NAFK01000145">
    <property type="protein sequence ID" value="OSJ31880.1"/>
    <property type="molecule type" value="Genomic_DNA"/>
</dbReference>
<dbReference type="RefSeq" id="WP_085383892.1">
    <property type="nucleotide sequence ID" value="NZ_NAFJ01000129.1"/>
</dbReference>
<protein>
    <recommendedName>
        <fullName evidence="4">DUF937 domain-containing protein</fullName>
    </recommendedName>
</protein>
<feature type="region of interest" description="Disordered" evidence="1">
    <location>
        <begin position="195"/>
        <end position="234"/>
    </location>
</feature>
<keyword evidence="3" id="KW-1185">Reference proteome</keyword>
<evidence type="ECO:0000313" key="2">
    <source>
        <dbReference type="EMBL" id="OSJ31880.1"/>
    </source>
</evidence>
<comment type="caution">
    <text evidence="2">The sequence shown here is derived from an EMBL/GenBank/DDBJ whole genome shotgun (WGS) entry which is preliminary data.</text>
</comment>
<feature type="compositionally biased region" description="Low complexity" evidence="1">
    <location>
        <begin position="203"/>
        <end position="234"/>
    </location>
</feature>
<organism evidence="2 3">
    <name type="scientific">Bradyrhizobium canariense</name>
    <dbReference type="NCBI Taxonomy" id="255045"/>
    <lineage>
        <taxon>Bacteria</taxon>
        <taxon>Pseudomonadati</taxon>
        <taxon>Pseudomonadota</taxon>
        <taxon>Alphaproteobacteria</taxon>
        <taxon>Hyphomicrobiales</taxon>
        <taxon>Nitrobacteraceae</taxon>
        <taxon>Bradyrhizobium</taxon>
    </lineage>
</organism>
<dbReference type="Proteomes" id="UP000193884">
    <property type="component" value="Unassembled WGS sequence"/>
</dbReference>
<accession>A0ABX3X778</accession>
<name>A0ABX3X778_9BRAD</name>
<reference evidence="2 3" key="1">
    <citation type="submission" date="2017-03" db="EMBL/GenBank/DDBJ databases">
        <title>Whole genome sequences of fourteen strains of Bradyrhizobium canariense and one strain of Bradyrhizobium japonicum isolated from Lupinus (Papilionoideae: Genisteae) species in Algeria.</title>
        <authorList>
            <person name="Crovadore J."/>
            <person name="Chekireb D."/>
            <person name="Brachmann A."/>
            <person name="Chablais R."/>
            <person name="Cochard B."/>
            <person name="Lefort F."/>
        </authorList>
    </citation>
    <scope>NUCLEOTIDE SEQUENCE [LARGE SCALE GENOMIC DNA]</scope>
    <source>
        <strain evidence="2 3">UBMAN05</strain>
    </source>
</reference>